<dbReference type="AlphaFoldDB" id="A0A382R532"/>
<dbReference type="GO" id="GO:0016020">
    <property type="term" value="C:membrane"/>
    <property type="evidence" value="ECO:0007669"/>
    <property type="project" value="InterPro"/>
</dbReference>
<dbReference type="EMBL" id="UINC01119197">
    <property type="protein sequence ID" value="SVC92844.1"/>
    <property type="molecule type" value="Genomic_DNA"/>
</dbReference>
<gene>
    <name evidence="1" type="ORF">METZ01_LOCUS345698</name>
</gene>
<evidence type="ECO:0000313" key="1">
    <source>
        <dbReference type="EMBL" id="SVC92844.1"/>
    </source>
</evidence>
<feature type="non-terminal residue" evidence="1">
    <location>
        <position position="1"/>
    </location>
</feature>
<evidence type="ECO:0008006" key="2">
    <source>
        <dbReference type="Google" id="ProtNLM"/>
    </source>
</evidence>
<sequence>VFLSHTFKLCFVHIPLSGGKWLTYKIRDLDRKNKGSGTEVLLTGNVHPRYVQVGRHTTLDHIYKVSNENLNSYFKFCISRHPYTRFQSAWNYFTNTILTAKRAKLKNWYDMMSWIEDGSPKQHILPQVNWYDKKFDRIFKFEDIEKIDLKKFAPLMTRFSKRSHPIVKTKHNELEDDLKERIYKHYIKDFQTFDYQP</sequence>
<accession>A0A382R532</accession>
<dbReference type="InterPro" id="IPR005331">
    <property type="entry name" value="Sulfotransferase"/>
</dbReference>
<dbReference type="GO" id="GO:0008146">
    <property type="term" value="F:sulfotransferase activity"/>
    <property type="evidence" value="ECO:0007669"/>
    <property type="project" value="InterPro"/>
</dbReference>
<reference evidence="1" key="1">
    <citation type="submission" date="2018-05" db="EMBL/GenBank/DDBJ databases">
        <authorList>
            <person name="Lanie J.A."/>
            <person name="Ng W.-L."/>
            <person name="Kazmierczak K.M."/>
            <person name="Andrzejewski T.M."/>
            <person name="Davidsen T.M."/>
            <person name="Wayne K.J."/>
            <person name="Tettelin H."/>
            <person name="Glass J.I."/>
            <person name="Rusch D."/>
            <person name="Podicherti R."/>
            <person name="Tsui H.-C.T."/>
            <person name="Winkler M.E."/>
        </authorList>
    </citation>
    <scope>NUCLEOTIDE SEQUENCE</scope>
</reference>
<proteinExistence type="predicted"/>
<name>A0A382R532_9ZZZZ</name>
<dbReference type="Pfam" id="PF03567">
    <property type="entry name" value="Sulfotransfer_2"/>
    <property type="match status" value="1"/>
</dbReference>
<organism evidence="1">
    <name type="scientific">marine metagenome</name>
    <dbReference type="NCBI Taxonomy" id="408172"/>
    <lineage>
        <taxon>unclassified sequences</taxon>
        <taxon>metagenomes</taxon>
        <taxon>ecological metagenomes</taxon>
    </lineage>
</organism>
<protein>
    <recommendedName>
        <fullName evidence="2">Sulfotransferase domain-containing protein</fullName>
    </recommendedName>
</protein>